<accession>A0A1A7RCD3</accession>
<dbReference type="STRING" id="1443941.A9J31_02465"/>
<reference evidence="2" key="1">
    <citation type="submission" date="2016-06" db="EMBL/GenBank/DDBJ databases">
        <authorList>
            <person name="Radolfova-Krizova L."/>
            <person name="Nemec A."/>
        </authorList>
    </citation>
    <scope>NUCLEOTIDE SEQUENCE [LARGE SCALE GENOMIC DNA]</scope>
    <source>
        <strain evidence="2">ANC 4275</strain>
    </source>
</reference>
<name>A0A1A7RCD3_9GAMM</name>
<protein>
    <submittedName>
        <fullName evidence="1">Uncharacterized protein</fullName>
    </submittedName>
</protein>
<proteinExistence type="predicted"/>
<gene>
    <name evidence="1" type="ORF">A9J31_02465</name>
</gene>
<comment type="caution">
    <text evidence="1">The sequence shown here is derived from an EMBL/GenBank/DDBJ whole genome shotgun (WGS) entry which is preliminary data.</text>
</comment>
<dbReference type="Proteomes" id="UP000185753">
    <property type="component" value="Unassembled WGS sequence"/>
</dbReference>
<dbReference type="AlphaFoldDB" id="A0A1A7RCD3"/>
<sequence>MNLIFQGLQDSKEQSKNSILKAMCVKKIKSKLCCAACETIANSDVTMKFANKTDHITCVKQHQSFYDAHDDYTPTKNVWGLALDILFI</sequence>
<dbReference type="EMBL" id="LZDS01000012">
    <property type="protein sequence ID" value="OBX29169.1"/>
    <property type="molecule type" value="Genomic_DNA"/>
</dbReference>
<evidence type="ECO:0000313" key="2">
    <source>
        <dbReference type="Proteomes" id="UP000185753"/>
    </source>
</evidence>
<evidence type="ECO:0000313" key="1">
    <source>
        <dbReference type="EMBL" id="OBX29169.1"/>
    </source>
</evidence>
<keyword evidence="2" id="KW-1185">Reference proteome</keyword>
<organism evidence="1 2">
    <name type="scientific">Acinetobacter gandensis</name>
    <dbReference type="NCBI Taxonomy" id="1443941"/>
    <lineage>
        <taxon>Bacteria</taxon>
        <taxon>Pseudomonadati</taxon>
        <taxon>Pseudomonadota</taxon>
        <taxon>Gammaproteobacteria</taxon>
        <taxon>Moraxellales</taxon>
        <taxon>Moraxellaceae</taxon>
        <taxon>Acinetobacter</taxon>
    </lineage>
</organism>